<proteinExistence type="predicted"/>
<dbReference type="AlphaFoldDB" id="A0A1G4M9L0"/>
<dbReference type="EMBL" id="LT598485">
    <property type="protein sequence ID" value="SCW00553.1"/>
    <property type="molecule type" value="Genomic_DNA"/>
</dbReference>
<organism evidence="4 5">
    <name type="scientific">Lachancea fermentati</name>
    <name type="common">Zygosaccharomyces fermentati</name>
    <dbReference type="NCBI Taxonomy" id="4955"/>
    <lineage>
        <taxon>Eukaryota</taxon>
        <taxon>Fungi</taxon>
        <taxon>Dikarya</taxon>
        <taxon>Ascomycota</taxon>
        <taxon>Saccharomycotina</taxon>
        <taxon>Saccharomycetes</taxon>
        <taxon>Saccharomycetales</taxon>
        <taxon>Saccharomycetaceae</taxon>
        <taxon>Lachancea</taxon>
    </lineage>
</organism>
<feature type="compositionally biased region" description="Basic and acidic residues" evidence="1">
    <location>
        <begin position="9"/>
        <end position="39"/>
    </location>
</feature>
<feature type="transmembrane region" description="Helical" evidence="2">
    <location>
        <begin position="105"/>
        <end position="125"/>
    </location>
</feature>
<evidence type="ECO:0000313" key="4">
    <source>
        <dbReference type="EMBL" id="SCW00553.1"/>
    </source>
</evidence>
<evidence type="ECO:0000259" key="3">
    <source>
        <dbReference type="Pfam" id="PF17304"/>
    </source>
</evidence>
<evidence type="ECO:0000256" key="2">
    <source>
        <dbReference type="SAM" id="Phobius"/>
    </source>
</evidence>
<keyword evidence="2" id="KW-1133">Transmembrane helix</keyword>
<name>A0A1G4M9L0_LACFM</name>
<protein>
    <submittedName>
        <fullName evidence="4">LAFE_0C06744g1_1</fullName>
    </submittedName>
</protein>
<keyword evidence="5" id="KW-1185">Reference proteome</keyword>
<dbReference type="GO" id="GO:0005741">
    <property type="term" value="C:mitochondrial outer membrane"/>
    <property type="evidence" value="ECO:0007669"/>
    <property type="project" value="InterPro"/>
</dbReference>
<dbReference type="STRING" id="4955.A0A1G4M9L0"/>
<dbReference type="GO" id="GO:0006626">
    <property type="term" value="P:protein targeting to mitochondrion"/>
    <property type="evidence" value="ECO:0007669"/>
    <property type="project" value="TreeGrafter"/>
</dbReference>
<reference evidence="4 5" key="1">
    <citation type="submission" date="2016-03" db="EMBL/GenBank/DDBJ databases">
        <authorList>
            <person name="Devillers H."/>
        </authorList>
    </citation>
    <scope>NUCLEOTIDE SEQUENCE [LARGE SCALE GENOMIC DNA]</scope>
    <source>
        <strain evidence="4">CBS 6772</strain>
    </source>
</reference>
<dbReference type="PANTHER" id="PTHR38402:SF1">
    <property type="entry name" value="MITOCHONDRIAL OUTER MEMBRANE PROTEIN OM14"/>
    <property type="match status" value="1"/>
</dbReference>
<keyword evidence="2" id="KW-0472">Membrane</keyword>
<accession>A0A1G4M9L0</accession>
<dbReference type="InterPro" id="IPR039454">
    <property type="entry name" value="OM14"/>
</dbReference>
<dbReference type="GO" id="GO:1990593">
    <property type="term" value="F:nascent polypeptide-associated complex binding"/>
    <property type="evidence" value="ECO:0007669"/>
    <property type="project" value="InterPro"/>
</dbReference>
<dbReference type="PANTHER" id="PTHR38402">
    <property type="entry name" value="MITOCHONDRIAL OUTER MEMBRANE PROTEIN OM14"/>
    <property type="match status" value="1"/>
</dbReference>
<dbReference type="InterPro" id="IPR039453">
    <property type="entry name" value="OM14_C"/>
</dbReference>
<sequence>MSDSNVKQVKKDAKSAAESAHVELSEGTKKASQKLREEAQELAEEAEELSNSGGSGCADALHRIHRAVASLLGAAAARVSAAGSTVASSTTRAGSRALVELQNPVVVANVALGAGLAASLLRGYAKYHARYLKGKSDGAIIATVAGAGAFLALDVVLCSKYYSKFDKKKRL</sequence>
<evidence type="ECO:0000313" key="5">
    <source>
        <dbReference type="Proteomes" id="UP000190831"/>
    </source>
</evidence>
<feature type="domain" description="Mitochondrial outer membrane protein OM14 C-terminal" evidence="3">
    <location>
        <begin position="99"/>
        <end position="168"/>
    </location>
</feature>
<keyword evidence="2" id="KW-0812">Transmembrane</keyword>
<gene>
    <name evidence="4" type="ORF">LAFE_0C06744G</name>
</gene>
<dbReference type="Pfam" id="PF17304">
    <property type="entry name" value="OM14_C"/>
    <property type="match status" value="1"/>
</dbReference>
<dbReference type="Proteomes" id="UP000190831">
    <property type="component" value="Chromosome C"/>
</dbReference>
<dbReference type="OMA" id="YTERHRI"/>
<feature type="region of interest" description="Disordered" evidence="1">
    <location>
        <begin position="1"/>
        <end position="54"/>
    </location>
</feature>
<evidence type="ECO:0000256" key="1">
    <source>
        <dbReference type="SAM" id="MobiDB-lite"/>
    </source>
</evidence>
<feature type="transmembrane region" description="Helical" evidence="2">
    <location>
        <begin position="140"/>
        <end position="162"/>
    </location>
</feature>